<accession>B0DZR3</accession>
<reference evidence="2 3" key="1">
    <citation type="journal article" date="2008" name="Nature">
        <title>The genome of Laccaria bicolor provides insights into mycorrhizal symbiosis.</title>
        <authorList>
            <person name="Martin F."/>
            <person name="Aerts A."/>
            <person name="Ahren D."/>
            <person name="Brun A."/>
            <person name="Danchin E.G.J."/>
            <person name="Duchaussoy F."/>
            <person name="Gibon J."/>
            <person name="Kohler A."/>
            <person name="Lindquist E."/>
            <person name="Pereda V."/>
            <person name="Salamov A."/>
            <person name="Shapiro H.J."/>
            <person name="Wuyts J."/>
            <person name="Blaudez D."/>
            <person name="Buee M."/>
            <person name="Brokstein P."/>
            <person name="Canbaeck B."/>
            <person name="Cohen D."/>
            <person name="Courty P.E."/>
            <person name="Coutinho P.M."/>
            <person name="Delaruelle C."/>
            <person name="Detter J.C."/>
            <person name="Deveau A."/>
            <person name="DiFazio S."/>
            <person name="Duplessis S."/>
            <person name="Fraissinet-Tachet L."/>
            <person name="Lucic E."/>
            <person name="Frey-Klett P."/>
            <person name="Fourrey C."/>
            <person name="Feussner I."/>
            <person name="Gay G."/>
            <person name="Grimwood J."/>
            <person name="Hoegger P.J."/>
            <person name="Jain P."/>
            <person name="Kilaru S."/>
            <person name="Labbe J."/>
            <person name="Lin Y.C."/>
            <person name="Legue V."/>
            <person name="Le Tacon F."/>
            <person name="Marmeisse R."/>
            <person name="Melayah D."/>
            <person name="Montanini B."/>
            <person name="Muratet M."/>
            <person name="Nehls U."/>
            <person name="Niculita-Hirzel H."/>
            <person name="Oudot-Le Secq M.P."/>
            <person name="Peter M."/>
            <person name="Quesneville H."/>
            <person name="Rajashekar B."/>
            <person name="Reich M."/>
            <person name="Rouhier N."/>
            <person name="Schmutz J."/>
            <person name="Yin T."/>
            <person name="Chalot M."/>
            <person name="Henrissat B."/>
            <person name="Kuees U."/>
            <person name="Lucas S."/>
            <person name="Van de Peer Y."/>
            <person name="Podila G.K."/>
            <person name="Polle A."/>
            <person name="Pukkila P.J."/>
            <person name="Richardson P.M."/>
            <person name="Rouze P."/>
            <person name="Sanders I.R."/>
            <person name="Stajich J.E."/>
            <person name="Tunlid A."/>
            <person name="Tuskan G."/>
            <person name="Grigoriev I.V."/>
        </authorList>
    </citation>
    <scope>NUCLEOTIDE SEQUENCE [LARGE SCALE GENOMIC DNA]</scope>
    <source>
        <strain evidence="3">S238N-H82 / ATCC MYA-4686</strain>
    </source>
</reference>
<name>B0DZR3_LACBS</name>
<dbReference type="OrthoDB" id="3167300at2759"/>
<dbReference type="KEGG" id="lbc:LACBIDRAFT_334619"/>
<organism evidence="3">
    <name type="scientific">Laccaria bicolor (strain S238N-H82 / ATCC MYA-4686)</name>
    <name type="common">Bicoloured deceiver</name>
    <name type="synonym">Laccaria laccata var. bicolor</name>
    <dbReference type="NCBI Taxonomy" id="486041"/>
    <lineage>
        <taxon>Eukaryota</taxon>
        <taxon>Fungi</taxon>
        <taxon>Dikarya</taxon>
        <taxon>Basidiomycota</taxon>
        <taxon>Agaricomycotina</taxon>
        <taxon>Agaricomycetes</taxon>
        <taxon>Agaricomycetidae</taxon>
        <taxon>Agaricales</taxon>
        <taxon>Agaricineae</taxon>
        <taxon>Hydnangiaceae</taxon>
        <taxon>Laccaria</taxon>
    </lineage>
</organism>
<dbReference type="InParanoid" id="B0DZR3"/>
<dbReference type="RefSeq" id="XP_001889421.1">
    <property type="nucleotide sequence ID" value="XM_001889386.1"/>
</dbReference>
<sequence length="542" mass="61197">MSLPLPLELICEIIDFLLSSAPPRFNAKHLGWSTKHSWHALNAFSLTSRTYRALVLEAWFRTLYVESPKDLEYVRCCWPEVGARWTRHLHCAQAYSSSLSLWDLSYLPHISSIRLDWLPPFFMQPFHSRPSSKSGLPLFNCSSSVEHLDLRGFLWPILEVLQNISHTPGLAYLKTFTIEREMTWCGFCGSFSSVQFKDMPTAVYERGYGLPIDYARALAPLEYLEKVVITVIHYPLGSTTTPTIPDPDPETNPNTNQWMGECDKCVKTKNENDAFRQKSVDRKWGVDVCRDDDDGKDTRPPKLRSKKTHQEPKTITHIHITGQGIRAYDEIRSFLKTFRSTTLIRTFYQSPFTIGSLLAHTHQHAQGSRGIGARLTWGLNGPEAALSPYLVRLALPHTQVMFPLPLKVLGTPTPPEFRPTLTFHAARPECPYGGLNLWIFRLSLTFRTLGVAFEDVVNEITSGVVPTGAVRGVNYLSSHHGYHQSSPDSDDLAGERFLQMAFWSIAQHALATSVCSSVYTPSRSATIPSPVTFGRLELIRAY</sequence>
<dbReference type="AlphaFoldDB" id="B0DZR3"/>
<evidence type="ECO:0000256" key="1">
    <source>
        <dbReference type="SAM" id="MobiDB-lite"/>
    </source>
</evidence>
<evidence type="ECO:0000313" key="3">
    <source>
        <dbReference type="Proteomes" id="UP000001194"/>
    </source>
</evidence>
<dbReference type="EMBL" id="DS547157">
    <property type="protein sequence ID" value="EDQ99878.1"/>
    <property type="molecule type" value="Genomic_DNA"/>
</dbReference>
<dbReference type="Proteomes" id="UP000001194">
    <property type="component" value="Unassembled WGS sequence"/>
</dbReference>
<protein>
    <submittedName>
        <fullName evidence="2">Predicted protein</fullName>
    </submittedName>
</protein>
<dbReference type="GeneID" id="6085071"/>
<dbReference type="HOGENOM" id="CLU_502538_0_0_1"/>
<feature type="region of interest" description="Disordered" evidence="1">
    <location>
        <begin position="287"/>
        <end position="312"/>
    </location>
</feature>
<gene>
    <name evidence="2" type="ORF">LACBIDRAFT_334619</name>
</gene>
<keyword evidence="3" id="KW-1185">Reference proteome</keyword>
<evidence type="ECO:0000313" key="2">
    <source>
        <dbReference type="EMBL" id="EDQ99878.1"/>
    </source>
</evidence>
<proteinExistence type="predicted"/>